<evidence type="ECO:0000313" key="1">
    <source>
        <dbReference type="EMBL" id="SDG00818.1"/>
    </source>
</evidence>
<accession>A0A1G7QQM8</accession>
<dbReference type="RefSeq" id="WP_092155184.1">
    <property type="nucleotide sequence ID" value="NZ_FNBX01000023.1"/>
</dbReference>
<dbReference type="AlphaFoldDB" id="A0A1G7QQM8"/>
<keyword evidence="2" id="KW-1185">Reference proteome</keyword>
<dbReference type="STRING" id="571438.SAMN05192586_12316"/>
<dbReference type="Proteomes" id="UP000199355">
    <property type="component" value="Unassembled WGS sequence"/>
</dbReference>
<sequence>MSTLQLRLKNCLQTILELEPDMRAGRWGRCFDPELHTLRQYLQQVDQMDLAEDDVRRLETATTTLLAELRRTRRCTPRRGRILQ</sequence>
<name>A0A1G7QQM8_9BACT</name>
<gene>
    <name evidence="1" type="ORF">SAMN05192586_12316</name>
</gene>
<evidence type="ECO:0000313" key="2">
    <source>
        <dbReference type="Proteomes" id="UP000199355"/>
    </source>
</evidence>
<organism evidence="1 2">
    <name type="scientific">Desulfovibrio legallii</name>
    <dbReference type="NCBI Taxonomy" id="571438"/>
    <lineage>
        <taxon>Bacteria</taxon>
        <taxon>Pseudomonadati</taxon>
        <taxon>Thermodesulfobacteriota</taxon>
        <taxon>Desulfovibrionia</taxon>
        <taxon>Desulfovibrionales</taxon>
        <taxon>Desulfovibrionaceae</taxon>
        <taxon>Desulfovibrio</taxon>
    </lineage>
</organism>
<dbReference type="OrthoDB" id="5521552at2"/>
<dbReference type="EMBL" id="FNBX01000023">
    <property type="protein sequence ID" value="SDG00818.1"/>
    <property type="molecule type" value="Genomic_DNA"/>
</dbReference>
<protein>
    <submittedName>
        <fullName evidence="1">Uncharacterized protein</fullName>
    </submittedName>
</protein>
<reference evidence="2" key="1">
    <citation type="submission" date="2016-10" db="EMBL/GenBank/DDBJ databases">
        <authorList>
            <person name="Varghese N."/>
            <person name="Submissions S."/>
        </authorList>
    </citation>
    <scope>NUCLEOTIDE SEQUENCE [LARGE SCALE GENOMIC DNA]</scope>
    <source>
        <strain evidence="2">KHC7</strain>
    </source>
</reference>
<proteinExistence type="predicted"/>